<dbReference type="OrthoDB" id="160374at2759"/>
<evidence type="ECO:0000259" key="1">
    <source>
        <dbReference type="Pfam" id="PF10441"/>
    </source>
</evidence>
<dbReference type="GO" id="GO:0042254">
    <property type="term" value="P:ribosome biogenesis"/>
    <property type="evidence" value="ECO:0007669"/>
    <property type="project" value="TreeGrafter"/>
</dbReference>
<evidence type="ECO:0000313" key="3">
    <source>
        <dbReference type="Proteomes" id="UP000301737"/>
    </source>
</evidence>
<sequence length="1149" mass="133208">MEIPTSTEALTKLLRSKGITTSQIIEITSHFDELDLYFPNKEIFILELIQDRWNDQKLVNFKQDYKIWKLYNDMFSKVTDDTLKKKLLKDLRFVPHLTKALEVLDSDISEILIELERLCVLINSMIRIEISAENAITILGRTLSLIQRTNSNHENLVHQIINLTDISNFFQVTPKMSDCYCRELLLPTVKYIIKFGSGLTILSEFLSKFLFNPSMDTVQLLESFVGKNHSQLKSDDCVLIFEKSIQSLSKQNFSLLEKIFTVITSTQSQLAPSLLKKLSVSKKTMSQEFLDKLLQESLKDSKYDHSFWSLILHILDLDVEIGIQNFNRLITLVTEWKDKDVQSVLELWDKLIQCFINAREFLGFLEKVQSYCGEQKESSIFLLKDSTFSSKISNNVSTLSVSQLKFTITNLVDRILETFSENSDISGSVLRLILKGLSRLSYISLPELKPVVSKVFEVQANHPSKLWEIWYLAMEIYDDIVPLDSLESIEKQLSLFFSLETKPKELFYYFFKLREYTTFDLVPLSDALLQFLQESTKETKRVVLKDLFSNWYSLLNSSFPRNSLERLTSILVSDEYIDLLNEIFMDDNIFEEPNVIYFLVQKLQERFDQQESVLQLKKIPIQCINKNVRIDLINSLSSKNAITKVDIELIGHLLSNPTFKSNIEKRADSLFCLLSQTTDKLAYENIAVEKVWKSHLGQMKEINSIQFIQDGTQFISNAMNEEVYNIVVFQMAFLALKTCRSNVLDPLKIDFIGKCLKILSEPNINETTEIIWFLRALYHIFKLDNSYISKDKRVHQDVLNICQSLKNSNNEMQKELLTSIFLLYSTTYEDKLEYLYAHYMVLRNWNIESKEILPAIEDAISDTSKTNLMEFNQAFGNLTFSFGVCESDFNEGLIELYRVQIEHLEKENNIGTHLFVRSLSEFYTNCENFRNSRIPVLQLLTTLQSLLVSKPWLFSQYCIEMIFPLCLKLMNTFFEDSNTNDDIFISIVKIISNLLLAQGVKLTNRHHLMNCFLCICLELIADYRNTHLSSQSAKSLSRLISNFVEPSSSGNTYSNKHSNKNNLSSTIGLQKKLLRKYVPVLLIKFIHLSIYQPFESTARKELVSSVYAIFDLISQAELNMINSILDFAGRQYFKSLYAEYKKVGKWDAN</sequence>
<evidence type="ECO:0000313" key="2">
    <source>
        <dbReference type="EMBL" id="GCF00637.1"/>
    </source>
</evidence>
<accession>A0A4C2EBG9</accession>
<dbReference type="Proteomes" id="UP000301737">
    <property type="component" value="Unassembled WGS sequence"/>
</dbReference>
<organism evidence="2 3">
    <name type="scientific">Zygosaccharomyces mellis</name>
    <dbReference type="NCBI Taxonomy" id="42258"/>
    <lineage>
        <taxon>Eukaryota</taxon>
        <taxon>Fungi</taxon>
        <taxon>Dikarya</taxon>
        <taxon>Ascomycota</taxon>
        <taxon>Saccharomycotina</taxon>
        <taxon>Saccharomycetes</taxon>
        <taxon>Saccharomycetales</taxon>
        <taxon>Saccharomycetaceae</taxon>
        <taxon>Zygosaccharomyces</taxon>
    </lineage>
</organism>
<dbReference type="PANTHER" id="PTHR15682:SF2">
    <property type="entry name" value="UNHEALTHY RIBOSOME BIOGENESIS PROTEIN 2 HOMOLOG"/>
    <property type="match status" value="1"/>
</dbReference>
<gene>
    <name evidence="2" type="ORF">ZYGM_001865</name>
</gene>
<name>A0A4C2EBG9_9SACH</name>
<dbReference type="InterPro" id="IPR018849">
    <property type="entry name" value="Urb2/Npa2_C"/>
</dbReference>
<reference evidence="2 3" key="1">
    <citation type="submission" date="2019-01" db="EMBL/GenBank/DDBJ databases">
        <title>Draft Genome Sequencing of Zygosaccharomyces mellis Ca-7.</title>
        <authorList>
            <person name="Shiwa Y."/>
            <person name="Kanesaki Y."/>
            <person name="Ishige T."/>
            <person name="Mura K."/>
            <person name="Hori T."/>
            <person name="Tamura T."/>
        </authorList>
    </citation>
    <scope>NUCLEOTIDE SEQUENCE [LARGE SCALE GENOMIC DNA]</scope>
    <source>
        <strain evidence="2 3">Ca-7</strain>
    </source>
</reference>
<dbReference type="EMBL" id="BIMX01000020">
    <property type="protein sequence ID" value="GCF00637.1"/>
    <property type="molecule type" value="Genomic_DNA"/>
</dbReference>
<dbReference type="PANTHER" id="PTHR15682">
    <property type="entry name" value="UNHEALTHY RIBOSOME BIOGENESIS PROTEIN 2 HOMOLOG"/>
    <property type="match status" value="1"/>
</dbReference>
<keyword evidence="3" id="KW-1185">Reference proteome</keyword>
<dbReference type="InterPro" id="IPR052609">
    <property type="entry name" value="Ribosome_Biogenesis_Reg"/>
</dbReference>
<protein>
    <recommendedName>
        <fullName evidence="1">Nucleolar 27S pre-rRNA processing Urb2/Npa2 C-terminal domain-containing protein</fullName>
    </recommendedName>
</protein>
<dbReference type="AlphaFoldDB" id="A0A4C2EBG9"/>
<dbReference type="Pfam" id="PF10441">
    <property type="entry name" value="Urb2"/>
    <property type="match status" value="1"/>
</dbReference>
<comment type="caution">
    <text evidence="2">The sequence shown here is derived from an EMBL/GenBank/DDBJ whole genome shotgun (WGS) entry which is preliminary data.</text>
</comment>
<proteinExistence type="predicted"/>
<feature type="domain" description="Nucleolar 27S pre-rRNA processing Urb2/Npa2 C-terminal" evidence="1">
    <location>
        <begin position="938"/>
        <end position="1147"/>
    </location>
</feature>
<dbReference type="GO" id="GO:0005730">
    <property type="term" value="C:nucleolus"/>
    <property type="evidence" value="ECO:0007669"/>
    <property type="project" value="TreeGrafter"/>
</dbReference>